<dbReference type="EMBL" id="SEWW01000005">
    <property type="protein sequence ID" value="NGZ44660.1"/>
    <property type="molecule type" value="Genomic_DNA"/>
</dbReference>
<feature type="transmembrane region" description="Helical" evidence="1">
    <location>
        <begin position="67"/>
        <end position="86"/>
    </location>
</feature>
<keyword evidence="1" id="KW-1133">Transmembrane helix</keyword>
<sequence length="248" mass="28092">MWNRVEHYVDEIRANRWYAYFAVFCRISLAIAFGISGWVKISGERFAAGLPSNHPLGHYFDALLDTGFYYTFIGMGQVMVAILLLIPRSALLGAIAGFPIMLNIFVLTYSVRFEGTRTVTFMLLANLFLLVWDFQRIKHILPFQQTQRELQANSDKPRAHPFPYVFFTLVVLTLATVIGVNQIMYDIRPGNSAEECMNGCRDGPTPQASKQFCDCIYTKGKVLGKCLEEFEKAKAIELGANGRNQLRP</sequence>
<dbReference type="Proteomes" id="UP001318301">
    <property type="component" value="Unassembled WGS sequence"/>
</dbReference>
<name>A0ABX0EXJ1_9BACT</name>
<evidence type="ECO:0000313" key="3">
    <source>
        <dbReference type="Proteomes" id="UP001318301"/>
    </source>
</evidence>
<accession>A0ABX0EXJ1</accession>
<feature type="transmembrane region" description="Helical" evidence="1">
    <location>
        <begin position="17"/>
        <end position="39"/>
    </location>
</feature>
<organism evidence="2 3">
    <name type="scientific">Aquirufa beregesia</name>
    <dbReference type="NCBI Taxonomy" id="2516556"/>
    <lineage>
        <taxon>Bacteria</taxon>
        <taxon>Pseudomonadati</taxon>
        <taxon>Bacteroidota</taxon>
        <taxon>Cytophagia</taxon>
        <taxon>Cytophagales</taxon>
        <taxon>Flectobacillaceae</taxon>
        <taxon>Aquirufa</taxon>
    </lineage>
</organism>
<keyword evidence="1" id="KW-0472">Membrane</keyword>
<feature type="transmembrane region" description="Helical" evidence="1">
    <location>
        <begin position="164"/>
        <end position="185"/>
    </location>
</feature>
<feature type="transmembrane region" description="Helical" evidence="1">
    <location>
        <begin position="91"/>
        <end position="111"/>
    </location>
</feature>
<evidence type="ECO:0000313" key="2">
    <source>
        <dbReference type="EMBL" id="NGZ44660.1"/>
    </source>
</evidence>
<dbReference type="RefSeq" id="WP_166231352.1">
    <property type="nucleotide sequence ID" value="NZ_CBCSIJ010000007.1"/>
</dbReference>
<proteinExistence type="predicted"/>
<comment type="caution">
    <text evidence="2">The sequence shown here is derived from an EMBL/GenBank/DDBJ whole genome shotgun (WGS) entry which is preliminary data.</text>
</comment>
<keyword evidence="3" id="KW-1185">Reference proteome</keyword>
<gene>
    <name evidence="2" type="ORF">EWU23_09235</name>
</gene>
<protein>
    <submittedName>
        <fullName evidence="2">DoxX family protein</fullName>
    </submittedName>
</protein>
<keyword evidence="1" id="KW-0812">Transmembrane</keyword>
<reference evidence="2 3" key="1">
    <citation type="submission" date="2019-02" db="EMBL/GenBank/DDBJ databases">
        <title>Genome of a new Bacteroidetes strain.</title>
        <authorList>
            <person name="Pitt A."/>
        </authorList>
    </citation>
    <scope>NUCLEOTIDE SEQUENCE [LARGE SCALE GENOMIC DNA]</scope>
    <source>
        <strain evidence="2 3">50C-KIRBA</strain>
    </source>
</reference>
<evidence type="ECO:0000256" key="1">
    <source>
        <dbReference type="SAM" id="Phobius"/>
    </source>
</evidence>